<dbReference type="Proteomes" id="UP001308005">
    <property type="component" value="Unassembled WGS sequence"/>
</dbReference>
<sequence>MKQVAIPDPALVADAYLRQILQALRANQIALFGLLPDGAAATTAQTQPSQQAAKLPLRSSGNAALQAAAVNFTLPPDSTAADAASISALANANRAAILQLAGEHNNLLGDVATLAAIAKNIQGQQAEIINRLNQGATA</sequence>
<keyword evidence="2" id="KW-1185">Reference proteome</keyword>
<proteinExistence type="predicted"/>
<organism evidence="1 2">
    <name type="scientific">Candidatus Thiothrix phosphatis</name>
    <dbReference type="NCBI Taxonomy" id="3112415"/>
    <lineage>
        <taxon>Bacteria</taxon>
        <taxon>Pseudomonadati</taxon>
        <taxon>Pseudomonadota</taxon>
        <taxon>Gammaproteobacteria</taxon>
        <taxon>Thiotrichales</taxon>
        <taxon>Thiotrichaceae</taxon>
        <taxon>Thiothrix</taxon>
    </lineage>
</organism>
<evidence type="ECO:0000313" key="1">
    <source>
        <dbReference type="EMBL" id="MEB4590074.1"/>
    </source>
</evidence>
<name>A0ABU6CVB6_9GAMM</name>
<comment type="caution">
    <text evidence="1">The sequence shown here is derived from an EMBL/GenBank/DDBJ whole genome shotgun (WGS) entry which is preliminary data.</text>
</comment>
<dbReference type="RefSeq" id="WP_324693307.1">
    <property type="nucleotide sequence ID" value="NZ_JAYMYJ010000030.1"/>
</dbReference>
<gene>
    <name evidence="1" type="ORF">VSS37_03695</name>
</gene>
<protein>
    <submittedName>
        <fullName evidence="1">Uncharacterized protein</fullName>
    </submittedName>
</protein>
<evidence type="ECO:0000313" key="2">
    <source>
        <dbReference type="Proteomes" id="UP001308005"/>
    </source>
</evidence>
<reference evidence="2" key="1">
    <citation type="submission" date="2023-07" db="EMBL/GenBank/DDBJ databases">
        <title>The carbon used by Thiothrix.</title>
        <authorList>
            <person name="Chen L."/>
        </authorList>
    </citation>
    <scope>NUCLEOTIDE SEQUENCE [LARGE SCALE GENOMIC DNA]</scope>
</reference>
<accession>A0ABU6CVB6</accession>
<dbReference type="EMBL" id="JAYMYJ010000030">
    <property type="protein sequence ID" value="MEB4590074.1"/>
    <property type="molecule type" value="Genomic_DNA"/>
</dbReference>
<reference evidence="1 2" key="2">
    <citation type="submission" date="2024-01" db="EMBL/GenBank/DDBJ databases">
        <authorList>
            <person name="Xie X."/>
        </authorList>
    </citation>
    <scope>NUCLEOTIDE SEQUENCE [LARGE SCALE GENOMIC DNA]</scope>
    <source>
        <strain evidence="1">SCUT-1</strain>
    </source>
</reference>